<feature type="transmembrane region" description="Helical" evidence="1">
    <location>
        <begin position="97"/>
        <end position="117"/>
    </location>
</feature>
<reference evidence="2 3" key="1">
    <citation type="submission" date="2021-06" db="EMBL/GenBank/DDBJ databases">
        <authorList>
            <person name="Palmer J.M."/>
        </authorList>
    </citation>
    <scope>NUCLEOTIDE SEQUENCE [LARGE SCALE GENOMIC DNA]</scope>
    <source>
        <strain evidence="2 3">GA_2019</strain>
        <tissue evidence="2">Muscle</tissue>
    </source>
</reference>
<comment type="caution">
    <text evidence="2">The sequence shown here is derived from an EMBL/GenBank/DDBJ whole genome shotgun (WGS) entry which is preliminary data.</text>
</comment>
<dbReference type="EMBL" id="JAHRIO010010107">
    <property type="protein sequence ID" value="MEQ2160789.1"/>
    <property type="molecule type" value="Genomic_DNA"/>
</dbReference>
<sequence>MYLYITFFRKKVKTGQNWNERARPQRQQKTRIASKSLIGASPAHFFKTSSSWLLSNECNELSSSCDPADTNLPAVRGKNDDLCVKEKGLRLQMLCRWSVLLVISWICCLELAFHALLPPPLICLDSLKPLRAGGGG</sequence>
<organism evidence="2 3">
    <name type="scientific">Goodea atripinnis</name>
    <dbReference type="NCBI Taxonomy" id="208336"/>
    <lineage>
        <taxon>Eukaryota</taxon>
        <taxon>Metazoa</taxon>
        <taxon>Chordata</taxon>
        <taxon>Craniata</taxon>
        <taxon>Vertebrata</taxon>
        <taxon>Euteleostomi</taxon>
        <taxon>Actinopterygii</taxon>
        <taxon>Neopterygii</taxon>
        <taxon>Teleostei</taxon>
        <taxon>Neoteleostei</taxon>
        <taxon>Acanthomorphata</taxon>
        <taxon>Ovalentaria</taxon>
        <taxon>Atherinomorphae</taxon>
        <taxon>Cyprinodontiformes</taxon>
        <taxon>Goodeidae</taxon>
        <taxon>Goodea</taxon>
    </lineage>
</organism>
<name>A0ABV0MNV8_9TELE</name>
<dbReference type="Proteomes" id="UP001476798">
    <property type="component" value="Unassembled WGS sequence"/>
</dbReference>
<keyword evidence="1" id="KW-1133">Transmembrane helix</keyword>
<keyword evidence="1" id="KW-0812">Transmembrane</keyword>
<accession>A0ABV0MNV8</accession>
<proteinExistence type="predicted"/>
<keyword evidence="1" id="KW-0472">Membrane</keyword>
<evidence type="ECO:0000313" key="2">
    <source>
        <dbReference type="EMBL" id="MEQ2160789.1"/>
    </source>
</evidence>
<evidence type="ECO:0000256" key="1">
    <source>
        <dbReference type="SAM" id="Phobius"/>
    </source>
</evidence>
<gene>
    <name evidence="2" type="ORF">GOODEAATRI_002979</name>
</gene>
<keyword evidence="3" id="KW-1185">Reference proteome</keyword>
<evidence type="ECO:0000313" key="3">
    <source>
        <dbReference type="Proteomes" id="UP001476798"/>
    </source>
</evidence>
<protein>
    <submittedName>
        <fullName evidence="2">Uncharacterized protein</fullName>
    </submittedName>
</protein>